<dbReference type="GO" id="GO:0005524">
    <property type="term" value="F:ATP binding"/>
    <property type="evidence" value="ECO:0007669"/>
    <property type="project" value="InterPro"/>
</dbReference>
<dbReference type="PANTHER" id="PTHR10073">
    <property type="entry name" value="DNA MISMATCH REPAIR PROTEIN MLH, PMS, MUTL"/>
    <property type="match status" value="1"/>
</dbReference>
<feature type="region of interest" description="Disordered" evidence="4">
    <location>
        <begin position="342"/>
        <end position="381"/>
    </location>
</feature>
<dbReference type="SUPFAM" id="SSF118116">
    <property type="entry name" value="DNA mismatch repair protein MutL"/>
    <property type="match status" value="1"/>
</dbReference>
<dbReference type="InterPro" id="IPR002099">
    <property type="entry name" value="MutL/Mlh/PMS"/>
</dbReference>
<comment type="caution">
    <text evidence="7">The sequence shown here is derived from an EMBL/GenBank/DDBJ whole genome shotgun (WGS) entry which is preliminary data.</text>
</comment>
<dbReference type="EMBL" id="CASHTH010004421">
    <property type="protein sequence ID" value="CAI8057085.1"/>
    <property type="molecule type" value="Genomic_DNA"/>
</dbReference>
<evidence type="ECO:0000259" key="5">
    <source>
        <dbReference type="SMART" id="SM00853"/>
    </source>
</evidence>
<dbReference type="Pfam" id="PF01119">
    <property type="entry name" value="DNA_mis_repair"/>
    <property type="match status" value="1"/>
</dbReference>
<comment type="similarity">
    <text evidence="1">Belongs to the DNA mismatch repair MutL/HexB family.</text>
</comment>
<dbReference type="InterPro" id="IPR042121">
    <property type="entry name" value="MutL_C_regsub"/>
</dbReference>
<accession>A0AA35XLR2</accession>
<dbReference type="InterPro" id="IPR013507">
    <property type="entry name" value="DNA_mismatch_S5_2-like"/>
</dbReference>
<dbReference type="InterPro" id="IPR020667">
    <property type="entry name" value="DNA_mismatch_repair_MutL"/>
</dbReference>
<dbReference type="FunFam" id="3.30.565.10:FF:000003">
    <property type="entry name" value="DNA mismatch repair endonuclease MutL"/>
    <property type="match status" value="1"/>
</dbReference>
<dbReference type="Gene3D" id="3.30.230.10">
    <property type="match status" value="1"/>
</dbReference>
<dbReference type="InterPro" id="IPR037198">
    <property type="entry name" value="MutL_C_sf"/>
</dbReference>
<dbReference type="GO" id="GO:0140664">
    <property type="term" value="F:ATP-dependent DNA damage sensor activity"/>
    <property type="evidence" value="ECO:0007669"/>
    <property type="project" value="InterPro"/>
</dbReference>
<evidence type="ECO:0000256" key="4">
    <source>
        <dbReference type="SAM" id="MobiDB-lite"/>
    </source>
</evidence>
<dbReference type="InterPro" id="IPR014762">
    <property type="entry name" value="DNA_mismatch_repair_CS"/>
</dbReference>
<dbReference type="PANTHER" id="PTHR10073:SF12">
    <property type="entry name" value="DNA MISMATCH REPAIR PROTEIN MLH1"/>
    <property type="match status" value="1"/>
</dbReference>
<evidence type="ECO:0000256" key="3">
    <source>
        <dbReference type="ARBA" id="ARBA00023204"/>
    </source>
</evidence>
<dbReference type="InterPro" id="IPR036890">
    <property type="entry name" value="HATPase_C_sf"/>
</dbReference>
<evidence type="ECO:0000259" key="6">
    <source>
        <dbReference type="SMART" id="SM01340"/>
    </source>
</evidence>
<dbReference type="SMART" id="SM01340">
    <property type="entry name" value="DNA_mis_repair"/>
    <property type="match status" value="1"/>
</dbReference>
<feature type="domain" description="MutL C-terminal dimerisation" evidence="5">
    <location>
        <begin position="397"/>
        <end position="542"/>
    </location>
</feature>
<dbReference type="CDD" id="cd16926">
    <property type="entry name" value="HATPase_MutL-MLH-PMS-like"/>
    <property type="match status" value="1"/>
</dbReference>
<name>A0AA35XLR2_GEOBA</name>
<dbReference type="AlphaFoldDB" id="A0AA35XLR2"/>
<dbReference type="InterPro" id="IPR014721">
    <property type="entry name" value="Ribsml_uS5_D2-typ_fold_subgr"/>
</dbReference>
<dbReference type="Pfam" id="PF08676">
    <property type="entry name" value="MutL_C"/>
    <property type="match status" value="1"/>
</dbReference>
<protein>
    <submittedName>
        <fullName evidence="7">DNA mismatch repair protein MutL</fullName>
    </submittedName>
</protein>
<dbReference type="GO" id="GO:0006298">
    <property type="term" value="P:mismatch repair"/>
    <property type="evidence" value="ECO:0007669"/>
    <property type="project" value="InterPro"/>
</dbReference>
<dbReference type="Pfam" id="PF13589">
    <property type="entry name" value="HATPase_c_3"/>
    <property type="match status" value="1"/>
</dbReference>
<feature type="compositionally biased region" description="Polar residues" evidence="4">
    <location>
        <begin position="360"/>
        <end position="381"/>
    </location>
</feature>
<dbReference type="InterPro" id="IPR042120">
    <property type="entry name" value="MutL_C_dimsub"/>
</dbReference>
<dbReference type="Gene3D" id="3.30.1370.100">
    <property type="entry name" value="MutL, C-terminal domain, regulatory subdomain"/>
    <property type="match status" value="1"/>
</dbReference>
<evidence type="ECO:0000313" key="7">
    <source>
        <dbReference type="EMBL" id="CAI8057085.1"/>
    </source>
</evidence>
<dbReference type="Gene3D" id="3.30.565.10">
    <property type="entry name" value="Histidine kinase-like ATPase, C-terminal domain"/>
    <property type="match status" value="1"/>
</dbReference>
<dbReference type="GO" id="GO:0016887">
    <property type="term" value="F:ATP hydrolysis activity"/>
    <property type="evidence" value="ECO:0007669"/>
    <property type="project" value="InterPro"/>
</dbReference>
<keyword evidence="2" id="KW-0227">DNA damage</keyword>
<keyword evidence="3" id="KW-0234">DNA repair</keyword>
<dbReference type="HAMAP" id="MF_00149">
    <property type="entry name" value="DNA_mis_repair"/>
    <property type="match status" value="1"/>
</dbReference>
<feature type="domain" description="DNA mismatch repair protein S5" evidence="6">
    <location>
        <begin position="208"/>
        <end position="326"/>
    </location>
</feature>
<dbReference type="InterPro" id="IPR020568">
    <property type="entry name" value="Ribosomal_Su5_D2-typ_SF"/>
</dbReference>
<evidence type="ECO:0000313" key="8">
    <source>
        <dbReference type="Proteomes" id="UP001174909"/>
    </source>
</evidence>
<dbReference type="PROSITE" id="PS00058">
    <property type="entry name" value="DNA_MISMATCH_REPAIR_1"/>
    <property type="match status" value="1"/>
</dbReference>
<gene>
    <name evidence="7" type="ORF">GBAR_LOCUS31096</name>
</gene>
<dbReference type="CDD" id="cd00782">
    <property type="entry name" value="MutL_Trans"/>
    <property type="match status" value="1"/>
</dbReference>
<evidence type="ECO:0000256" key="2">
    <source>
        <dbReference type="ARBA" id="ARBA00022763"/>
    </source>
</evidence>
<sequence length="585" mass="62729">MPIRQLPSDVASKIAAGEVIERPASVVKELVENSIDAGATRIETVIREGGVAEIRVSDDGSGIPADEVSLAFLRHATSKLTTVDELQSVATLGFRGEALPSIAAVSRATLTTRATGADSGVRIQLRYGETAGLDEVGCAPGTTVQAQELFGNLPARRKFLRSSAAETARIQEVVSRYALASPGVKFTLTADGRTILDTPGSGRARDAVLSVYGSDIASQMLPVLHVDGDISIDGFVSTPQISRGNRSYMTLLVNHRWVFDGSIAYAITQAYQGMLPDRRYPVAVINVVIPAHAVDVNSHPSKREVRFRNADRLFSAVHYAVRDALLAHAPVRQVVSVPTPVHTDAPATSAPAQPHLAPGTSHSPAGPQASSGQAPLPTTQLAPSAGSLREVLASLRVVGQIRQTYIVAEGPEGMYLVDQHAAHERVVFDRLRQQAKNQQRISQPLLSPTPCDLSIAQAATMEEYAELLESYGFGIEAFGNNTWLLRAVPASLADGGKGVTDPVRILLELLDAIALEQVIMGREDALAATIACHGSVRAGMNLTIDEMSALLEQLEVTPDPHSCPHGRPTVVRFTEYQLEREFRRR</sequence>
<dbReference type="SUPFAM" id="SSF55874">
    <property type="entry name" value="ATPase domain of HSP90 chaperone/DNA topoisomerase II/histidine kinase"/>
    <property type="match status" value="1"/>
</dbReference>
<organism evidence="7 8">
    <name type="scientific">Geodia barretti</name>
    <name type="common">Barrett's horny sponge</name>
    <dbReference type="NCBI Taxonomy" id="519541"/>
    <lineage>
        <taxon>Eukaryota</taxon>
        <taxon>Metazoa</taxon>
        <taxon>Porifera</taxon>
        <taxon>Demospongiae</taxon>
        <taxon>Heteroscleromorpha</taxon>
        <taxon>Tetractinellida</taxon>
        <taxon>Astrophorina</taxon>
        <taxon>Geodiidae</taxon>
        <taxon>Geodia</taxon>
    </lineage>
</organism>
<reference evidence="7" key="1">
    <citation type="submission" date="2023-03" db="EMBL/GenBank/DDBJ databases">
        <authorList>
            <person name="Steffen K."/>
            <person name="Cardenas P."/>
        </authorList>
    </citation>
    <scope>NUCLEOTIDE SEQUENCE</scope>
</reference>
<dbReference type="InterPro" id="IPR038973">
    <property type="entry name" value="MutL/Mlh/Pms-like"/>
</dbReference>
<proteinExistence type="inferred from homology"/>
<dbReference type="InterPro" id="IPR014790">
    <property type="entry name" value="MutL_C"/>
</dbReference>
<dbReference type="SUPFAM" id="SSF54211">
    <property type="entry name" value="Ribosomal protein S5 domain 2-like"/>
    <property type="match status" value="1"/>
</dbReference>
<dbReference type="GO" id="GO:0030983">
    <property type="term" value="F:mismatched DNA binding"/>
    <property type="evidence" value="ECO:0007669"/>
    <property type="project" value="InterPro"/>
</dbReference>
<dbReference type="Gene3D" id="3.30.1540.20">
    <property type="entry name" value="MutL, C-terminal domain, dimerisation subdomain"/>
    <property type="match status" value="1"/>
</dbReference>
<dbReference type="GO" id="GO:0032300">
    <property type="term" value="C:mismatch repair complex"/>
    <property type="evidence" value="ECO:0007669"/>
    <property type="project" value="InterPro"/>
</dbReference>
<evidence type="ECO:0000256" key="1">
    <source>
        <dbReference type="ARBA" id="ARBA00006082"/>
    </source>
</evidence>
<dbReference type="SMART" id="SM00853">
    <property type="entry name" value="MutL_C"/>
    <property type="match status" value="1"/>
</dbReference>
<dbReference type="NCBIfam" id="TIGR00585">
    <property type="entry name" value="mutl"/>
    <property type="match status" value="1"/>
</dbReference>
<keyword evidence="8" id="KW-1185">Reference proteome</keyword>
<dbReference type="Proteomes" id="UP001174909">
    <property type="component" value="Unassembled WGS sequence"/>
</dbReference>